<comment type="caution">
    <text evidence="4">The sequence shown here is derived from an EMBL/GenBank/DDBJ whole genome shotgun (WGS) entry which is preliminary data.</text>
</comment>
<feature type="compositionally biased region" description="Basic and acidic residues" evidence="1">
    <location>
        <begin position="132"/>
        <end position="150"/>
    </location>
</feature>
<proteinExistence type="predicted"/>
<feature type="signal peptide" evidence="3">
    <location>
        <begin position="1"/>
        <end position="20"/>
    </location>
</feature>
<accession>A0ABR1AKZ8</accession>
<feature type="region of interest" description="Disordered" evidence="1">
    <location>
        <begin position="128"/>
        <end position="205"/>
    </location>
</feature>
<keyword evidence="2" id="KW-1133">Transmembrane helix</keyword>
<gene>
    <name evidence="4" type="ORF">RUM44_001758</name>
</gene>
<feature type="compositionally biased region" description="Polar residues" evidence="1">
    <location>
        <begin position="174"/>
        <end position="184"/>
    </location>
</feature>
<keyword evidence="2" id="KW-0812">Transmembrane</keyword>
<evidence type="ECO:0000256" key="3">
    <source>
        <dbReference type="SAM" id="SignalP"/>
    </source>
</evidence>
<keyword evidence="2" id="KW-0472">Membrane</keyword>
<keyword evidence="5" id="KW-1185">Reference proteome</keyword>
<keyword evidence="3" id="KW-0732">Signal</keyword>
<feature type="compositionally biased region" description="Basic and acidic residues" evidence="1">
    <location>
        <begin position="157"/>
        <end position="173"/>
    </location>
</feature>
<evidence type="ECO:0000313" key="5">
    <source>
        <dbReference type="Proteomes" id="UP001359485"/>
    </source>
</evidence>
<evidence type="ECO:0000313" key="4">
    <source>
        <dbReference type="EMBL" id="KAK6621951.1"/>
    </source>
</evidence>
<evidence type="ECO:0000256" key="2">
    <source>
        <dbReference type="SAM" id="Phobius"/>
    </source>
</evidence>
<organism evidence="4 5">
    <name type="scientific">Polyplax serrata</name>
    <name type="common">Common mouse louse</name>
    <dbReference type="NCBI Taxonomy" id="468196"/>
    <lineage>
        <taxon>Eukaryota</taxon>
        <taxon>Metazoa</taxon>
        <taxon>Ecdysozoa</taxon>
        <taxon>Arthropoda</taxon>
        <taxon>Hexapoda</taxon>
        <taxon>Insecta</taxon>
        <taxon>Pterygota</taxon>
        <taxon>Neoptera</taxon>
        <taxon>Paraneoptera</taxon>
        <taxon>Psocodea</taxon>
        <taxon>Troctomorpha</taxon>
        <taxon>Phthiraptera</taxon>
        <taxon>Anoplura</taxon>
        <taxon>Polyplacidae</taxon>
        <taxon>Polyplax</taxon>
    </lineage>
</organism>
<sequence length="320" mass="36636">MNESKRTILLFVLCVVSSRGKTIRSQIRTNEDGTKQLIFDESVDQKDIDLMTDDLKLARVADDNRIDDAAVSREEKPIEEKSTGKKENILMKHWNSLTEVGWKQFEESAVNGDVADIKESKFRYQVRNTGEGAKEVKPSHAESHEDKPQVDEPSSTDLHEFIQPDTSDQKHSTTESTSGTQIALSSPDLPKDKNETVEGQRRTFRRSSRTFLRPRRLLHKILLPLLVLIVIKYLVTLPFVAVSAFTLNSMWLGLLSLAAVFFSKFKSQDKIYHKYPTRRINHIHGTELYEPREPFPPTELIWSPIRVPITPPTIESFAHQ</sequence>
<feature type="transmembrane region" description="Helical" evidence="2">
    <location>
        <begin position="217"/>
        <end position="235"/>
    </location>
</feature>
<name>A0ABR1AKZ8_POLSC</name>
<reference evidence="4 5" key="1">
    <citation type="submission" date="2023-09" db="EMBL/GenBank/DDBJ databases">
        <title>Genomes of two closely related lineages of the louse Polyplax serrata with different host specificities.</title>
        <authorList>
            <person name="Martinu J."/>
            <person name="Tarabai H."/>
            <person name="Stefka J."/>
            <person name="Hypsa V."/>
        </authorList>
    </citation>
    <scope>NUCLEOTIDE SEQUENCE [LARGE SCALE GENOMIC DNA]</scope>
    <source>
        <strain evidence="4">98ZLc_SE</strain>
    </source>
</reference>
<dbReference type="Proteomes" id="UP001359485">
    <property type="component" value="Unassembled WGS sequence"/>
</dbReference>
<feature type="compositionally biased region" description="Basic and acidic residues" evidence="1">
    <location>
        <begin position="189"/>
        <end position="201"/>
    </location>
</feature>
<evidence type="ECO:0000256" key="1">
    <source>
        <dbReference type="SAM" id="MobiDB-lite"/>
    </source>
</evidence>
<feature type="transmembrane region" description="Helical" evidence="2">
    <location>
        <begin position="241"/>
        <end position="262"/>
    </location>
</feature>
<dbReference type="EMBL" id="JAWJWF010000047">
    <property type="protein sequence ID" value="KAK6621951.1"/>
    <property type="molecule type" value="Genomic_DNA"/>
</dbReference>
<protein>
    <submittedName>
        <fullName evidence="4">Uncharacterized protein</fullName>
    </submittedName>
</protein>
<feature type="chain" id="PRO_5045476335" evidence="3">
    <location>
        <begin position="21"/>
        <end position="320"/>
    </location>
</feature>